<gene>
    <name evidence="13" type="ORF">E4L96_09545</name>
</gene>
<accession>A0A4Y9SJI8</accession>
<feature type="domain" description="Multidrug resistance protein MdtA-like C-terminal permuted SH3" evidence="12">
    <location>
        <begin position="300"/>
        <end position="359"/>
    </location>
</feature>
<dbReference type="InterPro" id="IPR006143">
    <property type="entry name" value="RND_pump_MFP"/>
</dbReference>
<dbReference type="InterPro" id="IPR058625">
    <property type="entry name" value="MdtA-like_BSH"/>
</dbReference>
<protein>
    <submittedName>
        <fullName evidence="13">Efflux RND transporter periplasmic adaptor subunit</fullName>
    </submittedName>
</protein>
<dbReference type="Pfam" id="PF25967">
    <property type="entry name" value="RND-MFP_C"/>
    <property type="match status" value="1"/>
</dbReference>
<dbReference type="PANTHER" id="PTHR30469:SF36">
    <property type="entry name" value="BLL3903 PROTEIN"/>
    <property type="match status" value="1"/>
</dbReference>
<dbReference type="Proteomes" id="UP000298438">
    <property type="component" value="Unassembled WGS sequence"/>
</dbReference>
<sequence length="405" mass="41412">MKKNTIGVVIGALAIAGGTAWYLSKGEDHAAGAAPKGKGGQQGPTVVNVVAPQVRDVPIVQASNGTVTPVSTVDLHPQTTATIRKVHIKEGDFVKAGQLMFTLDDRTDQANVDKAQAQVAKDEATLADLERQYKRAQDLFAQHFIAQSQVDSLKSQVDSARAVLKADAAAAQSSRVSASFTSIRSPMSGRVGGINVYAGSLVQPATSLTTITQLDPITVAFTLPESALGDLLAAQRAGRVPVEATVGDAKPVLGQLSFVDNAVDPVAGTIKVKAEFDNAGARLWPGQYVNARVTVQTLKNAVVIPQSAVVTSARGTFVYAMQPDQTAAQVPVQKLYAFGQEAAVTGLKGDEKVITEGKQNLRPGSKVHVAGTGGGAGGRKGGSGGTGGGSAAASTGGPAKSKGAA</sequence>
<keyword evidence="3" id="KW-0813">Transport</keyword>
<dbReference type="Gene3D" id="2.40.50.100">
    <property type="match status" value="1"/>
</dbReference>
<keyword evidence="14" id="KW-1185">Reference proteome</keyword>
<evidence type="ECO:0000259" key="10">
    <source>
        <dbReference type="Pfam" id="PF25917"/>
    </source>
</evidence>
<evidence type="ECO:0000256" key="2">
    <source>
        <dbReference type="ARBA" id="ARBA00009477"/>
    </source>
</evidence>
<keyword evidence="4" id="KW-1003">Cell membrane</keyword>
<dbReference type="Pfam" id="PF25876">
    <property type="entry name" value="HH_MFP_RND"/>
    <property type="match status" value="1"/>
</dbReference>
<feature type="coiled-coil region" evidence="7">
    <location>
        <begin position="112"/>
        <end position="139"/>
    </location>
</feature>
<feature type="compositionally biased region" description="Low complexity" evidence="8">
    <location>
        <begin position="391"/>
        <end position="405"/>
    </location>
</feature>
<keyword evidence="6" id="KW-0472">Membrane</keyword>
<dbReference type="GO" id="GO:0015562">
    <property type="term" value="F:efflux transmembrane transporter activity"/>
    <property type="evidence" value="ECO:0007669"/>
    <property type="project" value="TreeGrafter"/>
</dbReference>
<feature type="domain" description="Multidrug resistance protein MdtA-like barrel-sandwich hybrid" evidence="10">
    <location>
        <begin position="72"/>
        <end position="212"/>
    </location>
</feature>
<evidence type="ECO:0000256" key="3">
    <source>
        <dbReference type="ARBA" id="ARBA00022448"/>
    </source>
</evidence>
<dbReference type="SUPFAM" id="SSF111369">
    <property type="entry name" value="HlyD-like secretion proteins"/>
    <property type="match status" value="1"/>
</dbReference>
<feature type="domain" description="Multidrug resistance protein MdtA-like alpha-helical hairpin" evidence="9">
    <location>
        <begin position="112"/>
        <end position="176"/>
    </location>
</feature>
<dbReference type="Gene3D" id="2.40.30.170">
    <property type="match status" value="1"/>
</dbReference>
<keyword evidence="5" id="KW-0997">Cell inner membrane</keyword>
<evidence type="ECO:0000313" key="13">
    <source>
        <dbReference type="EMBL" id="TFW21080.1"/>
    </source>
</evidence>
<dbReference type="AlphaFoldDB" id="A0A4Y9SJI8"/>
<dbReference type="Pfam" id="PF25917">
    <property type="entry name" value="BSH_RND"/>
    <property type="match status" value="1"/>
</dbReference>
<dbReference type="RefSeq" id="WP_135206988.1">
    <property type="nucleotide sequence ID" value="NZ_SPVF01000124.1"/>
</dbReference>
<feature type="compositionally biased region" description="Gly residues" evidence="8">
    <location>
        <begin position="371"/>
        <end position="390"/>
    </location>
</feature>
<feature type="domain" description="Multidrug resistance protein MdtA-like beta-barrel" evidence="11">
    <location>
        <begin position="216"/>
        <end position="296"/>
    </location>
</feature>
<dbReference type="EMBL" id="SPVF01000124">
    <property type="protein sequence ID" value="TFW21080.1"/>
    <property type="molecule type" value="Genomic_DNA"/>
</dbReference>
<comment type="caution">
    <text evidence="13">The sequence shown here is derived from an EMBL/GenBank/DDBJ whole genome shotgun (WGS) entry which is preliminary data.</text>
</comment>
<feature type="region of interest" description="Disordered" evidence="8">
    <location>
        <begin position="362"/>
        <end position="405"/>
    </location>
</feature>
<reference evidence="13 14" key="1">
    <citation type="submission" date="2019-03" db="EMBL/GenBank/DDBJ databases">
        <title>Draft Genome Sequence of Massilia arenosa sp. nov., a Novel Massilia Species Isolated from a Sandy-loam Maize Soil.</title>
        <authorList>
            <person name="Raths R."/>
            <person name="Peta V."/>
            <person name="Bucking H."/>
        </authorList>
    </citation>
    <scope>NUCLEOTIDE SEQUENCE [LARGE SCALE GENOMIC DNA]</scope>
    <source>
        <strain evidence="13 14">MC02</strain>
    </source>
</reference>
<name>A0A4Y9SJI8_9BURK</name>
<organism evidence="13 14">
    <name type="scientific">Zemynaea arenosa</name>
    <dbReference type="NCBI Taxonomy" id="2561931"/>
    <lineage>
        <taxon>Bacteria</taxon>
        <taxon>Pseudomonadati</taxon>
        <taxon>Pseudomonadota</taxon>
        <taxon>Betaproteobacteria</taxon>
        <taxon>Burkholderiales</taxon>
        <taxon>Oxalobacteraceae</taxon>
        <taxon>Telluria group</taxon>
        <taxon>Zemynaea</taxon>
    </lineage>
</organism>
<dbReference type="InterPro" id="IPR058626">
    <property type="entry name" value="MdtA-like_b-barrel"/>
</dbReference>
<dbReference type="Pfam" id="PF25944">
    <property type="entry name" value="Beta-barrel_RND"/>
    <property type="match status" value="1"/>
</dbReference>
<dbReference type="GO" id="GO:1990281">
    <property type="term" value="C:efflux pump complex"/>
    <property type="evidence" value="ECO:0007669"/>
    <property type="project" value="TreeGrafter"/>
</dbReference>
<keyword evidence="7" id="KW-0175">Coiled coil</keyword>
<evidence type="ECO:0000256" key="7">
    <source>
        <dbReference type="SAM" id="Coils"/>
    </source>
</evidence>
<evidence type="ECO:0000313" key="14">
    <source>
        <dbReference type="Proteomes" id="UP000298438"/>
    </source>
</evidence>
<dbReference type="PANTHER" id="PTHR30469">
    <property type="entry name" value="MULTIDRUG RESISTANCE PROTEIN MDTA"/>
    <property type="match status" value="1"/>
</dbReference>
<dbReference type="InterPro" id="IPR058624">
    <property type="entry name" value="MdtA-like_HH"/>
</dbReference>
<dbReference type="Gene3D" id="1.10.287.470">
    <property type="entry name" value="Helix hairpin bin"/>
    <property type="match status" value="1"/>
</dbReference>
<dbReference type="NCBIfam" id="TIGR01730">
    <property type="entry name" value="RND_mfp"/>
    <property type="match status" value="1"/>
</dbReference>
<evidence type="ECO:0000259" key="9">
    <source>
        <dbReference type="Pfam" id="PF25876"/>
    </source>
</evidence>
<dbReference type="OrthoDB" id="9783047at2"/>
<evidence type="ECO:0000256" key="4">
    <source>
        <dbReference type="ARBA" id="ARBA00022475"/>
    </source>
</evidence>
<comment type="similarity">
    <text evidence="2">Belongs to the membrane fusion protein (MFP) (TC 8.A.1) family.</text>
</comment>
<comment type="subcellular location">
    <subcellularLocation>
        <location evidence="1">Cell membrane</location>
    </subcellularLocation>
</comment>
<proteinExistence type="inferred from homology"/>
<dbReference type="InterPro" id="IPR058627">
    <property type="entry name" value="MdtA-like_C"/>
</dbReference>
<evidence type="ECO:0000256" key="8">
    <source>
        <dbReference type="SAM" id="MobiDB-lite"/>
    </source>
</evidence>
<evidence type="ECO:0000259" key="11">
    <source>
        <dbReference type="Pfam" id="PF25944"/>
    </source>
</evidence>
<dbReference type="Gene3D" id="2.40.420.20">
    <property type="match status" value="1"/>
</dbReference>
<evidence type="ECO:0000256" key="1">
    <source>
        <dbReference type="ARBA" id="ARBA00004236"/>
    </source>
</evidence>
<evidence type="ECO:0000256" key="5">
    <source>
        <dbReference type="ARBA" id="ARBA00022519"/>
    </source>
</evidence>
<evidence type="ECO:0000259" key="12">
    <source>
        <dbReference type="Pfam" id="PF25967"/>
    </source>
</evidence>
<evidence type="ECO:0000256" key="6">
    <source>
        <dbReference type="ARBA" id="ARBA00023136"/>
    </source>
</evidence>